<keyword evidence="7" id="KW-0560">Oxidoreductase</keyword>
<dbReference type="AlphaFoldDB" id="A0A813GXB7"/>
<evidence type="ECO:0000256" key="11">
    <source>
        <dbReference type="SAM" id="Phobius"/>
    </source>
</evidence>
<dbReference type="GO" id="GO:0015165">
    <property type="term" value="F:pyrimidine nucleotide-sugar transmembrane transporter activity"/>
    <property type="evidence" value="ECO:0007669"/>
    <property type="project" value="InterPro"/>
</dbReference>
<keyword evidence="5" id="KW-0223">Dioxygenase</keyword>
<dbReference type="GO" id="GO:0004656">
    <property type="term" value="F:procollagen-proline 4-dioxygenase activity"/>
    <property type="evidence" value="ECO:0007669"/>
    <property type="project" value="TreeGrafter"/>
</dbReference>
<evidence type="ECO:0000259" key="12">
    <source>
        <dbReference type="SMART" id="SM00702"/>
    </source>
</evidence>
<dbReference type="PANTHER" id="PTHR10869:SF246">
    <property type="entry name" value="TRANSMEMBRANE PROLYL 4-HYDROXYLASE"/>
    <property type="match status" value="1"/>
</dbReference>
<dbReference type="InterPro" id="IPR006620">
    <property type="entry name" value="Pro_4_hyd_alph"/>
</dbReference>
<dbReference type="Proteomes" id="UP000654075">
    <property type="component" value="Unassembled WGS sequence"/>
</dbReference>
<evidence type="ECO:0000256" key="4">
    <source>
        <dbReference type="ARBA" id="ARBA00022723"/>
    </source>
</evidence>
<feature type="transmembrane region" description="Helical" evidence="11">
    <location>
        <begin position="545"/>
        <end position="569"/>
    </location>
</feature>
<dbReference type="Gene3D" id="2.60.120.620">
    <property type="entry name" value="q2cbj1_9rhob like domain"/>
    <property type="match status" value="2"/>
</dbReference>
<evidence type="ECO:0000256" key="2">
    <source>
        <dbReference type="ARBA" id="ARBA00004141"/>
    </source>
</evidence>
<dbReference type="EMBL" id="CAJNNV010029741">
    <property type="protein sequence ID" value="CAE8629918.1"/>
    <property type="molecule type" value="Genomic_DNA"/>
</dbReference>
<dbReference type="GO" id="GO:0005506">
    <property type="term" value="F:iron ion binding"/>
    <property type="evidence" value="ECO:0007669"/>
    <property type="project" value="InterPro"/>
</dbReference>
<keyword evidence="8" id="KW-0408">Iron</keyword>
<feature type="compositionally biased region" description="Polar residues" evidence="10">
    <location>
        <begin position="322"/>
        <end position="335"/>
    </location>
</feature>
<gene>
    <name evidence="13" type="ORF">PGLA1383_LOCUS46318</name>
</gene>
<comment type="cofactor">
    <cofactor evidence="1">
        <name>L-ascorbate</name>
        <dbReference type="ChEBI" id="CHEBI:38290"/>
    </cofactor>
</comment>
<organism evidence="13 14">
    <name type="scientific">Polarella glacialis</name>
    <name type="common">Dinoflagellate</name>
    <dbReference type="NCBI Taxonomy" id="89957"/>
    <lineage>
        <taxon>Eukaryota</taxon>
        <taxon>Sar</taxon>
        <taxon>Alveolata</taxon>
        <taxon>Dinophyceae</taxon>
        <taxon>Suessiales</taxon>
        <taxon>Suessiaceae</taxon>
        <taxon>Polarella</taxon>
    </lineage>
</organism>
<keyword evidence="3 11" id="KW-0812">Transmembrane</keyword>
<keyword evidence="4" id="KW-0479">Metal-binding</keyword>
<keyword evidence="6 11" id="KW-1133">Transmembrane helix</keyword>
<comment type="subcellular location">
    <subcellularLocation>
        <location evidence="2">Membrane</location>
        <topology evidence="2">Multi-pass membrane protein</topology>
    </subcellularLocation>
</comment>
<feature type="transmembrane region" description="Helical" evidence="11">
    <location>
        <begin position="615"/>
        <end position="634"/>
    </location>
</feature>
<feature type="transmembrane region" description="Helical" evidence="11">
    <location>
        <begin position="769"/>
        <end position="790"/>
    </location>
</feature>
<keyword evidence="14" id="KW-1185">Reference proteome</keyword>
<evidence type="ECO:0000256" key="3">
    <source>
        <dbReference type="ARBA" id="ARBA00022692"/>
    </source>
</evidence>
<evidence type="ECO:0000313" key="14">
    <source>
        <dbReference type="Proteomes" id="UP000654075"/>
    </source>
</evidence>
<feature type="transmembrane region" description="Helical" evidence="11">
    <location>
        <begin position="641"/>
        <end position="659"/>
    </location>
</feature>
<protein>
    <recommendedName>
        <fullName evidence="12">Prolyl 4-hydroxylase alpha subunit domain-containing protein</fullName>
    </recommendedName>
</protein>
<evidence type="ECO:0000256" key="5">
    <source>
        <dbReference type="ARBA" id="ARBA00022964"/>
    </source>
</evidence>
<dbReference type="OrthoDB" id="407973at2759"/>
<evidence type="ECO:0000256" key="6">
    <source>
        <dbReference type="ARBA" id="ARBA00022989"/>
    </source>
</evidence>
<feature type="compositionally biased region" description="Acidic residues" evidence="10">
    <location>
        <begin position="11"/>
        <end position="22"/>
    </location>
</feature>
<dbReference type="InterPro" id="IPR007271">
    <property type="entry name" value="Nuc_sug_transpt"/>
</dbReference>
<dbReference type="GO" id="GO:0000139">
    <property type="term" value="C:Golgi membrane"/>
    <property type="evidence" value="ECO:0007669"/>
    <property type="project" value="InterPro"/>
</dbReference>
<dbReference type="GO" id="GO:0031418">
    <property type="term" value="F:L-ascorbic acid binding"/>
    <property type="evidence" value="ECO:0007669"/>
    <property type="project" value="InterPro"/>
</dbReference>
<reference evidence="13" key="1">
    <citation type="submission" date="2021-02" db="EMBL/GenBank/DDBJ databases">
        <authorList>
            <person name="Dougan E. K."/>
            <person name="Rhodes N."/>
            <person name="Thang M."/>
            <person name="Chan C."/>
        </authorList>
    </citation>
    <scope>NUCLEOTIDE SEQUENCE</scope>
</reference>
<comment type="caution">
    <text evidence="13">The sequence shown here is derived from an EMBL/GenBank/DDBJ whole genome shotgun (WGS) entry which is preliminary data.</text>
</comment>
<feature type="transmembrane region" description="Helical" evidence="11">
    <location>
        <begin position="671"/>
        <end position="693"/>
    </location>
</feature>
<feature type="transmembrane region" description="Helical" evidence="11">
    <location>
        <begin position="737"/>
        <end position="757"/>
    </location>
</feature>
<sequence>KLELLPPEAVTDADTEDEESPDEITIIDPKQVVEGEDLGERDPVTGVPKVLQAFDVNGDPPFMIIPDFLGEAEIEHLLELAQHGWEPSEVGSGVYKTNEEGKDLANGISEIRTSYSCSLEPMPWYGPGQFFKTHHDGRFRPKTVFIYLNDLPPLPLAPRRAARPDDGGETLFPRLGFKVVPRRGCAVMWSNILGPQVDDQRLVHQGLPPKTSVKYGVNCFFNDKVMRRYQYHGADAAANPSPAAPSRGVSQAQTLDPVKIAEANPGAPALAAAGTPEGGLRICRLRVSQRPAVWLAPNILSSEEAGLLRAMVPDRSKASGHDGQSSSPSTASTDTLGGKAPSEEDSARERLLADLEPRLATAAGLGGEWQLEGRLEIRRRGPEAPGSQPSALHTKPSRSVAQDEDSFGIRRAVFLFLNDLPEAGGGELLFPQLAFQVRPREGCAVVWELGQQGGWTLEEGAAECVAMPALAGGRYGLSCVFTDLCAHRIVALVYGKVWVFYHMSSVANVILAKFSFSPAAAFFAVTVQRACHNTFIEWAKGDEAIAAYTVSSVIFVAQIFCVAVGWLLAYQGGGQADLKKCFDKTILMKFAHIGMIYALGDIFEMESVNYLDSSTYTVLSQSKLIMTALLMWAIDGTPQSLMQWFILFTTSSGMLEYVLVGKAQKGGGGMILSATGIGLATTKVMISCYVAVLNQKALKKDSNPFPVQFSALKVSWSLTSLFYMIVKDGILGSGDLWGVWTYRTVVLVFAGFILKTLFNQYLLKVLDAIWKNISEAVGVLLVYFAKVMFLGGKFDVTVFNAAFTVILSCIAYVLSKSSAPAKKSDVGDELDPARYKELHSSLLASARRRHA</sequence>
<evidence type="ECO:0000256" key="9">
    <source>
        <dbReference type="ARBA" id="ARBA00023136"/>
    </source>
</evidence>
<dbReference type="PANTHER" id="PTHR10869">
    <property type="entry name" value="PROLYL 4-HYDROXYLASE ALPHA SUBUNIT"/>
    <property type="match status" value="1"/>
</dbReference>
<proteinExistence type="predicted"/>
<feature type="region of interest" description="Disordered" evidence="10">
    <location>
        <begin position="1"/>
        <end position="22"/>
    </location>
</feature>
<feature type="transmembrane region" description="Helical" evidence="11">
    <location>
        <begin position="506"/>
        <end position="525"/>
    </location>
</feature>
<dbReference type="InterPro" id="IPR045054">
    <property type="entry name" value="P4HA-like"/>
</dbReference>
<keyword evidence="9 11" id="KW-0472">Membrane</keyword>
<evidence type="ECO:0000256" key="8">
    <source>
        <dbReference type="ARBA" id="ARBA00023004"/>
    </source>
</evidence>
<dbReference type="GO" id="GO:0005783">
    <property type="term" value="C:endoplasmic reticulum"/>
    <property type="evidence" value="ECO:0007669"/>
    <property type="project" value="TreeGrafter"/>
</dbReference>
<evidence type="ECO:0000256" key="1">
    <source>
        <dbReference type="ARBA" id="ARBA00001961"/>
    </source>
</evidence>
<feature type="domain" description="Prolyl 4-hydroxylase alpha subunit" evidence="12">
    <location>
        <begin position="60"/>
        <end position="222"/>
    </location>
</feature>
<name>A0A813GXB7_POLGL</name>
<feature type="non-terminal residue" evidence="13">
    <location>
        <position position="1"/>
    </location>
</feature>
<feature type="region of interest" description="Disordered" evidence="10">
    <location>
        <begin position="380"/>
        <end position="403"/>
    </location>
</feature>
<evidence type="ECO:0000313" key="13">
    <source>
        <dbReference type="EMBL" id="CAE8629918.1"/>
    </source>
</evidence>
<evidence type="ECO:0000256" key="10">
    <source>
        <dbReference type="SAM" id="MobiDB-lite"/>
    </source>
</evidence>
<feature type="transmembrane region" description="Helical" evidence="11">
    <location>
        <begin position="705"/>
        <end position="725"/>
    </location>
</feature>
<evidence type="ECO:0000256" key="7">
    <source>
        <dbReference type="ARBA" id="ARBA00023002"/>
    </source>
</evidence>
<dbReference type="SMART" id="SM00702">
    <property type="entry name" value="P4Hc"/>
    <property type="match status" value="1"/>
</dbReference>
<feature type="region of interest" description="Disordered" evidence="10">
    <location>
        <begin position="314"/>
        <end position="348"/>
    </location>
</feature>
<feature type="transmembrane region" description="Helical" evidence="11">
    <location>
        <begin position="796"/>
        <end position="814"/>
    </location>
</feature>
<accession>A0A813GXB7</accession>
<dbReference type="Pfam" id="PF04142">
    <property type="entry name" value="Nuc_sug_transp"/>
    <property type="match status" value="1"/>
</dbReference>